<dbReference type="SUPFAM" id="SSF55315">
    <property type="entry name" value="L30e-like"/>
    <property type="match status" value="1"/>
</dbReference>
<dbReference type="GO" id="GO:0005829">
    <property type="term" value="C:cytosol"/>
    <property type="evidence" value="ECO:0007669"/>
    <property type="project" value="TreeGrafter"/>
</dbReference>
<dbReference type="CDD" id="cd18103">
    <property type="entry name" value="SpoU-like_RlmB"/>
    <property type="match status" value="1"/>
</dbReference>
<evidence type="ECO:0000256" key="1">
    <source>
        <dbReference type="ARBA" id="ARBA00007228"/>
    </source>
</evidence>
<dbReference type="InterPro" id="IPR029064">
    <property type="entry name" value="Ribosomal_eL30-like_sf"/>
</dbReference>
<evidence type="ECO:0000256" key="2">
    <source>
        <dbReference type="ARBA" id="ARBA00022603"/>
    </source>
</evidence>
<dbReference type="InterPro" id="IPR029028">
    <property type="entry name" value="Alpha/beta_knot_MTases"/>
</dbReference>
<keyword evidence="2 6" id="KW-0489">Methyltransferase</keyword>
<dbReference type="RefSeq" id="WP_141611611.1">
    <property type="nucleotide sequence ID" value="NZ_VIGC02000028.1"/>
</dbReference>
<gene>
    <name evidence="6" type="primary">rlmB</name>
    <name evidence="6" type="ORF">FKZ61_18305</name>
</gene>
<keyword evidence="4" id="KW-0472">Membrane</keyword>
<dbReference type="SUPFAM" id="SSF75217">
    <property type="entry name" value="alpha/beta knot"/>
    <property type="match status" value="1"/>
</dbReference>
<keyword evidence="7" id="KW-1185">Reference proteome</keyword>
<dbReference type="GO" id="GO:0003723">
    <property type="term" value="F:RNA binding"/>
    <property type="evidence" value="ECO:0007669"/>
    <property type="project" value="InterPro"/>
</dbReference>
<dbReference type="FunFam" id="3.40.1280.10:FF:000008">
    <property type="entry name" value="Group 3 RNA methyltransferase TrmH"/>
    <property type="match status" value="1"/>
</dbReference>
<comment type="similarity">
    <text evidence="1">Belongs to the class IV-like SAM-binding methyltransferase superfamily. RNA methyltransferase TrmH family.</text>
</comment>
<dbReference type="Gene3D" id="3.30.1330.30">
    <property type="match status" value="1"/>
</dbReference>
<evidence type="ECO:0000256" key="3">
    <source>
        <dbReference type="ARBA" id="ARBA00022679"/>
    </source>
</evidence>
<protein>
    <submittedName>
        <fullName evidence="6">23S rRNA (Guanosine(2251)-2'-O)-methyltransferase RlmB</fullName>
    </submittedName>
</protein>
<dbReference type="Proteomes" id="UP000317371">
    <property type="component" value="Unassembled WGS sequence"/>
</dbReference>
<comment type="caution">
    <text evidence="6">The sequence shown here is derived from an EMBL/GenBank/DDBJ whole genome shotgun (WGS) entry which is preliminary data.</text>
</comment>
<dbReference type="Gene3D" id="3.40.1280.10">
    <property type="match status" value="1"/>
</dbReference>
<feature type="transmembrane region" description="Helical" evidence="4">
    <location>
        <begin position="223"/>
        <end position="243"/>
    </location>
</feature>
<dbReference type="PANTHER" id="PTHR46429:SF1">
    <property type="entry name" value="23S RRNA (GUANOSINE-2'-O-)-METHYLTRANSFERASE RLMB"/>
    <property type="match status" value="1"/>
</dbReference>
<evidence type="ECO:0000256" key="4">
    <source>
        <dbReference type="SAM" id="Phobius"/>
    </source>
</evidence>
<dbReference type="SMART" id="SM00967">
    <property type="entry name" value="SpoU_sub_bind"/>
    <property type="match status" value="1"/>
</dbReference>
<dbReference type="NCBIfam" id="TIGR00186">
    <property type="entry name" value="rRNA_methyl_3"/>
    <property type="match status" value="1"/>
</dbReference>
<evidence type="ECO:0000313" key="7">
    <source>
        <dbReference type="Proteomes" id="UP000317371"/>
    </source>
</evidence>
<dbReference type="InterPro" id="IPR029026">
    <property type="entry name" value="tRNA_m1G_MTases_N"/>
</dbReference>
<feature type="domain" description="RNA 2-O ribose methyltransferase substrate binding" evidence="5">
    <location>
        <begin position="4"/>
        <end position="83"/>
    </location>
</feature>
<dbReference type="GO" id="GO:0006396">
    <property type="term" value="P:RNA processing"/>
    <property type="evidence" value="ECO:0007669"/>
    <property type="project" value="InterPro"/>
</dbReference>
<dbReference type="PANTHER" id="PTHR46429">
    <property type="entry name" value="23S RRNA (GUANOSINE-2'-O-)-METHYLTRANSFERASE RLMB"/>
    <property type="match status" value="1"/>
</dbReference>
<evidence type="ECO:0000259" key="5">
    <source>
        <dbReference type="SMART" id="SM00967"/>
    </source>
</evidence>
<accession>A0A540VB99</accession>
<dbReference type="GO" id="GO:0032259">
    <property type="term" value="P:methylation"/>
    <property type="evidence" value="ECO:0007669"/>
    <property type="project" value="UniProtKB-KW"/>
</dbReference>
<dbReference type="AlphaFoldDB" id="A0A540VB99"/>
<reference evidence="6 7" key="1">
    <citation type="submission" date="2019-06" db="EMBL/GenBank/DDBJ databases">
        <title>Genome sequence of Litorilinea aerophila BAA-2444.</title>
        <authorList>
            <person name="Maclea K.S."/>
            <person name="Maurais E.G."/>
            <person name="Iannazzi L.C."/>
        </authorList>
    </citation>
    <scope>NUCLEOTIDE SEQUENCE [LARGE SCALE GENOMIC DNA]</scope>
    <source>
        <strain evidence="6 7">ATCC BAA-2444</strain>
    </source>
</reference>
<proteinExistence type="inferred from homology"/>
<dbReference type="InterPro" id="IPR013123">
    <property type="entry name" value="SpoU_subst-bd"/>
</dbReference>
<evidence type="ECO:0000313" key="6">
    <source>
        <dbReference type="EMBL" id="TQE94044.1"/>
    </source>
</evidence>
<organism evidence="6 7">
    <name type="scientific">Litorilinea aerophila</name>
    <dbReference type="NCBI Taxonomy" id="1204385"/>
    <lineage>
        <taxon>Bacteria</taxon>
        <taxon>Bacillati</taxon>
        <taxon>Chloroflexota</taxon>
        <taxon>Caldilineae</taxon>
        <taxon>Caldilineales</taxon>
        <taxon>Caldilineaceae</taxon>
        <taxon>Litorilinea</taxon>
    </lineage>
</organism>
<sequence length="249" mass="27191">MSELIYGRRAVYETLRAHRRHIFRLWVEGEGEPKGGGLEPILEQAAALKVPVRAVKGGVFTRLAQENVNAQGVALEVGDYPYVQVDEILRHARKQEEPPFLLILDHLQDPQNLGTLIRTAEAMGVHGILIPSRRSARVTPAVSNASAGAVEHMRLAQVVNINRLIDELKEANIWVAGLDSDDSTPLLDPATLDGALAVVVGSEGRGLSRLTREKCDFLVRLPMYGQVASLNAAVAGSIVLYLARQARTR</sequence>
<dbReference type="InterPro" id="IPR001537">
    <property type="entry name" value="SpoU_MeTrfase"/>
</dbReference>
<dbReference type="InterPro" id="IPR004441">
    <property type="entry name" value="rRNA_MeTrfase_TrmH"/>
</dbReference>
<dbReference type="Pfam" id="PF00588">
    <property type="entry name" value="SpoU_methylase"/>
    <property type="match status" value="1"/>
</dbReference>
<dbReference type="OrthoDB" id="9794400at2"/>
<dbReference type="InParanoid" id="A0A540VB99"/>
<keyword evidence="4" id="KW-1133">Transmembrane helix</keyword>
<dbReference type="Pfam" id="PF08032">
    <property type="entry name" value="SpoU_sub_bind"/>
    <property type="match status" value="1"/>
</dbReference>
<dbReference type="GO" id="GO:0008173">
    <property type="term" value="F:RNA methyltransferase activity"/>
    <property type="evidence" value="ECO:0007669"/>
    <property type="project" value="InterPro"/>
</dbReference>
<keyword evidence="3 6" id="KW-0808">Transferase</keyword>
<dbReference type="EMBL" id="VIGC01000028">
    <property type="protein sequence ID" value="TQE94044.1"/>
    <property type="molecule type" value="Genomic_DNA"/>
</dbReference>
<keyword evidence="4" id="KW-0812">Transmembrane</keyword>
<name>A0A540VB99_9CHLR</name>